<evidence type="ECO:0000256" key="1">
    <source>
        <dbReference type="SAM" id="MobiDB-lite"/>
    </source>
</evidence>
<evidence type="ECO:0000313" key="3">
    <source>
        <dbReference type="Proteomes" id="UP000011115"/>
    </source>
</evidence>
<dbReference type="Proteomes" id="UP000011115">
    <property type="component" value="Unassembled WGS sequence"/>
</dbReference>
<dbReference type="AlphaFoldDB" id="M1DPK4"/>
<sequence>MDRRSIYGSLLPSVAPHLDYSKSGGPHGPSKAPRVVDLGREKALDLGLHCATATAALMARQRHHGSLWPSWSLTNGKGENPPSNDHSTNQLTARQPLNGPS</sequence>
<reference evidence="3" key="1">
    <citation type="journal article" date="2011" name="Nature">
        <title>Genome sequence and analysis of the tuber crop potato.</title>
        <authorList>
            <consortium name="The Potato Genome Sequencing Consortium"/>
        </authorList>
    </citation>
    <scope>NUCLEOTIDE SEQUENCE [LARGE SCALE GENOMIC DNA]</scope>
    <source>
        <strain evidence="3">cv. DM1-3 516 R44</strain>
    </source>
</reference>
<reference evidence="2" key="2">
    <citation type="submission" date="2015-06" db="UniProtKB">
        <authorList>
            <consortium name="EnsemblPlants"/>
        </authorList>
    </citation>
    <scope>IDENTIFICATION</scope>
    <source>
        <strain evidence="2">DM1-3 516 R44</strain>
    </source>
</reference>
<organism evidence="2 3">
    <name type="scientific">Solanum tuberosum</name>
    <name type="common">Potato</name>
    <dbReference type="NCBI Taxonomy" id="4113"/>
    <lineage>
        <taxon>Eukaryota</taxon>
        <taxon>Viridiplantae</taxon>
        <taxon>Streptophyta</taxon>
        <taxon>Embryophyta</taxon>
        <taxon>Tracheophyta</taxon>
        <taxon>Spermatophyta</taxon>
        <taxon>Magnoliopsida</taxon>
        <taxon>eudicotyledons</taxon>
        <taxon>Gunneridae</taxon>
        <taxon>Pentapetalae</taxon>
        <taxon>asterids</taxon>
        <taxon>lamiids</taxon>
        <taxon>Solanales</taxon>
        <taxon>Solanaceae</taxon>
        <taxon>Solanoideae</taxon>
        <taxon>Solaneae</taxon>
        <taxon>Solanum</taxon>
    </lineage>
</organism>
<dbReference type="Gramene" id="PGSC0003DMT400092323">
    <property type="protein sequence ID" value="PGSC0003DMT400092323"/>
    <property type="gene ID" value="PGSC0003DMG400041894"/>
</dbReference>
<dbReference type="EnsemblPlants" id="PGSC0003DMT400092323">
    <property type="protein sequence ID" value="PGSC0003DMT400092323"/>
    <property type="gene ID" value="PGSC0003DMG400041894"/>
</dbReference>
<dbReference type="InParanoid" id="M1DPK4"/>
<feature type="region of interest" description="Disordered" evidence="1">
    <location>
        <begin position="67"/>
        <end position="101"/>
    </location>
</feature>
<feature type="compositionally biased region" description="Polar residues" evidence="1">
    <location>
        <begin position="69"/>
        <end position="101"/>
    </location>
</feature>
<dbReference type="HOGENOM" id="CLU_2296657_0_0_1"/>
<keyword evidence="3" id="KW-1185">Reference proteome</keyword>
<name>M1DPK4_SOLTU</name>
<evidence type="ECO:0000313" key="2">
    <source>
        <dbReference type="EnsemblPlants" id="PGSC0003DMT400092323"/>
    </source>
</evidence>
<accession>M1DPK4</accession>
<dbReference type="PaxDb" id="4113-PGSC0003DMT400092323"/>
<protein>
    <submittedName>
        <fullName evidence="2">Uncharacterized protein</fullName>
    </submittedName>
</protein>
<proteinExistence type="predicted"/>